<name>A0AAW9RC90_9GAMM</name>
<dbReference type="CDD" id="cd06231">
    <property type="entry name" value="M14_REP34-like"/>
    <property type="match status" value="1"/>
</dbReference>
<dbReference type="GO" id="GO:0004181">
    <property type="term" value="F:metallocarboxypeptidase activity"/>
    <property type="evidence" value="ECO:0007669"/>
    <property type="project" value="InterPro"/>
</dbReference>
<dbReference type="Gene3D" id="3.40.630.10">
    <property type="entry name" value="Zn peptidases"/>
    <property type="match status" value="1"/>
</dbReference>
<evidence type="ECO:0000256" key="1">
    <source>
        <dbReference type="ARBA" id="ARBA00001947"/>
    </source>
</evidence>
<keyword evidence="3" id="KW-0378">Hydrolase</keyword>
<dbReference type="GO" id="GO:0006508">
    <property type="term" value="P:proteolysis"/>
    <property type="evidence" value="ECO:0007669"/>
    <property type="project" value="InterPro"/>
</dbReference>
<dbReference type="RefSeq" id="WP_354693735.1">
    <property type="nucleotide sequence ID" value="NZ_JAZHOG010000001.1"/>
</dbReference>
<reference evidence="7 8" key="1">
    <citation type="submission" date="2024-02" db="EMBL/GenBank/DDBJ databases">
        <title>A novel Wenzhouxiangellaceae bacterium, isolated from coastal sediments.</title>
        <authorList>
            <person name="Du Z.-J."/>
            <person name="Ye Y.-Q."/>
            <person name="Zhang X.-Y."/>
        </authorList>
    </citation>
    <scope>NUCLEOTIDE SEQUENCE [LARGE SCALE GENOMIC DNA]</scope>
    <source>
        <strain evidence="7 8">CH-27</strain>
    </source>
</reference>
<evidence type="ECO:0000313" key="8">
    <source>
        <dbReference type="Proteomes" id="UP001359886"/>
    </source>
</evidence>
<evidence type="ECO:0000256" key="5">
    <source>
        <dbReference type="PROSITE-ProRule" id="PRU01379"/>
    </source>
</evidence>
<gene>
    <name evidence="7" type="ORF">V3330_02150</name>
</gene>
<dbReference type="PROSITE" id="PS52035">
    <property type="entry name" value="PEPTIDASE_M14"/>
    <property type="match status" value="1"/>
</dbReference>
<sequence length="309" mass="34142">MTDTYPIGTPGTPWGDAEKKEWRQAQQARRSYAQEVLKRLEPLHAHFEFIEYGALSVAPDRYPLIAVKSTRWEPDRPSILITGGVHGYETSGVQGAIRFLTTQAPVYLEAVNILAFPCVSPWGYETINRWNPAAIDPNRSFSGSGGSEEAAAVIRLLDTQDIAFTVHFDLHETTDTDNTEFRPALAARDAKPQDVWQIPDGFYTVADSERPEPGFQRAIIESVEPVTAIAPPDDAGRLIGEPIQQKGVITYPARALGLCMGVTAARFVTTTEMYPDSPRVDDENCIQAQVAAVRGGLRYLVQSMEAYSR</sequence>
<comment type="similarity">
    <text evidence="5">Belongs to the peptidase M14 family.</text>
</comment>
<evidence type="ECO:0000256" key="4">
    <source>
        <dbReference type="ARBA" id="ARBA00022833"/>
    </source>
</evidence>
<dbReference type="InterPro" id="IPR055438">
    <property type="entry name" value="AstE_AspA_cat"/>
</dbReference>
<accession>A0AAW9RC90</accession>
<dbReference type="AlphaFoldDB" id="A0AAW9RC90"/>
<evidence type="ECO:0000259" key="6">
    <source>
        <dbReference type="PROSITE" id="PS52035"/>
    </source>
</evidence>
<organism evidence="7 8">
    <name type="scientific">Elongatibacter sediminis</name>
    <dbReference type="NCBI Taxonomy" id="3119006"/>
    <lineage>
        <taxon>Bacteria</taxon>
        <taxon>Pseudomonadati</taxon>
        <taxon>Pseudomonadota</taxon>
        <taxon>Gammaproteobacteria</taxon>
        <taxon>Chromatiales</taxon>
        <taxon>Wenzhouxiangellaceae</taxon>
        <taxon>Elongatibacter</taxon>
    </lineage>
</organism>
<feature type="domain" description="Peptidase M14" evidence="6">
    <location>
        <begin position="26"/>
        <end position="304"/>
    </location>
</feature>
<dbReference type="Pfam" id="PF24827">
    <property type="entry name" value="AstE_AspA_cat"/>
    <property type="match status" value="1"/>
</dbReference>
<feature type="active site" description="Proton donor/acceptor" evidence="5">
    <location>
        <position position="272"/>
    </location>
</feature>
<keyword evidence="4" id="KW-0862">Zinc</keyword>
<keyword evidence="8" id="KW-1185">Reference proteome</keyword>
<dbReference type="Proteomes" id="UP001359886">
    <property type="component" value="Unassembled WGS sequence"/>
</dbReference>
<dbReference type="GO" id="GO:0008270">
    <property type="term" value="F:zinc ion binding"/>
    <property type="evidence" value="ECO:0007669"/>
    <property type="project" value="InterPro"/>
</dbReference>
<comment type="caution">
    <text evidence="7">The sequence shown here is derived from an EMBL/GenBank/DDBJ whole genome shotgun (WGS) entry which is preliminary data.</text>
</comment>
<comment type="cofactor">
    <cofactor evidence="1">
        <name>Zn(2+)</name>
        <dbReference type="ChEBI" id="CHEBI:29105"/>
    </cofactor>
</comment>
<evidence type="ECO:0000256" key="2">
    <source>
        <dbReference type="ARBA" id="ARBA00022723"/>
    </source>
</evidence>
<dbReference type="SUPFAM" id="SSF53187">
    <property type="entry name" value="Zn-dependent exopeptidases"/>
    <property type="match status" value="1"/>
</dbReference>
<evidence type="ECO:0000256" key="3">
    <source>
        <dbReference type="ARBA" id="ARBA00022801"/>
    </source>
</evidence>
<proteinExistence type="inferred from homology"/>
<evidence type="ECO:0000313" key="7">
    <source>
        <dbReference type="EMBL" id="MEJ8566415.1"/>
    </source>
</evidence>
<keyword evidence="2" id="KW-0479">Metal-binding</keyword>
<protein>
    <submittedName>
        <fullName evidence="7">M14 family metallocarboxypeptidase</fullName>
    </submittedName>
</protein>
<dbReference type="EMBL" id="JAZHOG010000001">
    <property type="protein sequence ID" value="MEJ8566415.1"/>
    <property type="molecule type" value="Genomic_DNA"/>
</dbReference>
<dbReference type="InterPro" id="IPR000834">
    <property type="entry name" value="Peptidase_M14"/>
</dbReference>
<dbReference type="GO" id="GO:0016788">
    <property type="term" value="F:hydrolase activity, acting on ester bonds"/>
    <property type="evidence" value="ECO:0007669"/>
    <property type="project" value="InterPro"/>
</dbReference>